<feature type="transmembrane region" description="Helical" evidence="1">
    <location>
        <begin position="12"/>
        <end position="40"/>
    </location>
</feature>
<accession>A0A9Y2MTM7</accession>
<keyword evidence="3" id="KW-1185">Reference proteome</keyword>
<dbReference type="Proteomes" id="UP001236014">
    <property type="component" value="Chromosome"/>
</dbReference>
<keyword evidence="1" id="KW-1133">Transmembrane helix</keyword>
<keyword evidence="1" id="KW-0812">Transmembrane</keyword>
<keyword evidence="1" id="KW-0472">Membrane</keyword>
<organism evidence="2 3">
    <name type="scientific">Amycolatopsis carbonis</name>
    <dbReference type="NCBI Taxonomy" id="715471"/>
    <lineage>
        <taxon>Bacteria</taxon>
        <taxon>Bacillati</taxon>
        <taxon>Actinomycetota</taxon>
        <taxon>Actinomycetes</taxon>
        <taxon>Pseudonocardiales</taxon>
        <taxon>Pseudonocardiaceae</taxon>
        <taxon>Amycolatopsis</taxon>
    </lineage>
</organism>
<gene>
    <name evidence="2" type="ORF">QRX50_26260</name>
</gene>
<evidence type="ECO:0000256" key="1">
    <source>
        <dbReference type="SAM" id="Phobius"/>
    </source>
</evidence>
<name>A0A9Y2MTM7_9PSEU</name>
<reference evidence="2 3" key="1">
    <citation type="submission" date="2023-06" db="EMBL/GenBank/DDBJ databases">
        <authorList>
            <person name="Oyuntsetseg B."/>
            <person name="Kim S.B."/>
        </authorList>
    </citation>
    <scope>NUCLEOTIDE SEQUENCE [LARGE SCALE GENOMIC DNA]</scope>
    <source>
        <strain evidence="2 3">2-15</strain>
    </source>
</reference>
<feature type="transmembrane region" description="Helical" evidence="1">
    <location>
        <begin position="46"/>
        <end position="67"/>
    </location>
</feature>
<evidence type="ECO:0000313" key="2">
    <source>
        <dbReference type="EMBL" id="WIX75054.1"/>
    </source>
</evidence>
<evidence type="ECO:0000313" key="3">
    <source>
        <dbReference type="Proteomes" id="UP001236014"/>
    </source>
</evidence>
<feature type="transmembrane region" description="Helical" evidence="1">
    <location>
        <begin position="79"/>
        <end position="99"/>
    </location>
</feature>
<dbReference type="EMBL" id="CP127294">
    <property type="protein sequence ID" value="WIX75054.1"/>
    <property type="molecule type" value="Genomic_DNA"/>
</dbReference>
<protein>
    <submittedName>
        <fullName evidence="2">Uncharacterized protein</fullName>
    </submittedName>
</protein>
<sequence length="104" mass="11031">MRTDVAAGLERVVAATRFAMVAFVAAIVLTGVSIVVSGAAQTVLQYLATLGFVLAWATTSSGVYGRSETWLRGACLKSLKWWFFIFAPVGVLNLVFTVANSAQA</sequence>
<proteinExistence type="predicted"/>
<dbReference type="RefSeq" id="WP_285965831.1">
    <property type="nucleotide sequence ID" value="NZ_CP127294.1"/>
</dbReference>
<dbReference type="AlphaFoldDB" id="A0A9Y2MTM7"/>
<dbReference type="KEGG" id="acab:QRX50_26260"/>